<proteinExistence type="predicted"/>
<sequence length="180" mass="20436">MRIIGGRLGGLRLNPPSNLPVRPTTDLAKEALFNILQNRLDFDELICMDLFAGTGNISFELASRGVESVLAIDIHFKCLAYIQETAKKMAIDSIRTQKADVLKFVSSCKDKFNFIFADPPYDLPRLPQLANMIFENELLLENGWLVIEHPSNRIIESSSYFVETRKYGISSFSFYQFTSN</sequence>
<keyword evidence="2" id="KW-0808">Transferase</keyword>
<protein>
    <submittedName>
        <fullName evidence="3">16S rRNA (Guanine(966)-N(2))-methyltransferase RsmD</fullName>
    </submittedName>
</protein>
<dbReference type="PANTHER" id="PTHR43542:SF1">
    <property type="entry name" value="METHYLTRANSFERASE"/>
    <property type="match status" value="1"/>
</dbReference>
<dbReference type="InterPro" id="IPR004398">
    <property type="entry name" value="RNA_MeTrfase_RsmD"/>
</dbReference>
<evidence type="ECO:0000313" key="4">
    <source>
        <dbReference type="Proteomes" id="UP000616201"/>
    </source>
</evidence>
<dbReference type="GO" id="GO:0031167">
    <property type="term" value="P:rRNA methylation"/>
    <property type="evidence" value="ECO:0007669"/>
    <property type="project" value="InterPro"/>
</dbReference>
<keyword evidence="1" id="KW-0489">Methyltransferase</keyword>
<reference evidence="3" key="1">
    <citation type="submission" date="2018-02" db="EMBL/GenBank/DDBJ databases">
        <authorList>
            <person name="Vasarhelyi B.M."/>
            <person name="Deshmukh S."/>
            <person name="Balint B."/>
            <person name="Kukolya J."/>
        </authorList>
    </citation>
    <scope>NUCLEOTIDE SEQUENCE</scope>
    <source>
        <strain evidence="3">KB22</strain>
    </source>
</reference>
<evidence type="ECO:0000313" key="3">
    <source>
        <dbReference type="EMBL" id="MBE8714951.1"/>
    </source>
</evidence>
<dbReference type="PROSITE" id="PS00092">
    <property type="entry name" value="N6_MTASE"/>
    <property type="match status" value="1"/>
</dbReference>
<dbReference type="Proteomes" id="UP000616201">
    <property type="component" value="Unassembled WGS sequence"/>
</dbReference>
<name>A0A928V0X6_9SPHI</name>
<dbReference type="GO" id="GO:0003676">
    <property type="term" value="F:nucleic acid binding"/>
    <property type="evidence" value="ECO:0007669"/>
    <property type="project" value="InterPro"/>
</dbReference>
<keyword evidence="4" id="KW-1185">Reference proteome</keyword>
<dbReference type="Pfam" id="PF03602">
    <property type="entry name" value="Cons_hypoth95"/>
    <property type="match status" value="1"/>
</dbReference>
<evidence type="ECO:0000256" key="2">
    <source>
        <dbReference type="ARBA" id="ARBA00022679"/>
    </source>
</evidence>
<dbReference type="SUPFAM" id="SSF53335">
    <property type="entry name" value="S-adenosyl-L-methionine-dependent methyltransferases"/>
    <property type="match status" value="1"/>
</dbReference>
<dbReference type="GO" id="GO:0008168">
    <property type="term" value="F:methyltransferase activity"/>
    <property type="evidence" value="ECO:0007669"/>
    <property type="project" value="UniProtKB-KW"/>
</dbReference>
<dbReference type="InterPro" id="IPR029063">
    <property type="entry name" value="SAM-dependent_MTases_sf"/>
</dbReference>
<dbReference type="Gene3D" id="3.40.50.150">
    <property type="entry name" value="Vaccinia Virus protein VP39"/>
    <property type="match status" value="1"/>
</dbReference>
<dbReference type="EMBL" id="PRDK01000009">
    <property type="protein sequence ID" value="MBE8714951.1"/>
    <property type="molecule type" value="Genomic_DNA"/>
</dbReference>
<dbReference type="RefSeq" id="WP_196936804.1">
    <property type="nucleotide sequence ID" value="NZ_MU158698.1"/>
</dbReference>
<dbReference type="InterPro" id="IPR002052">
    <property type="entry name" value="DNA_methylase_N6_adenine_CS"/>
</dbReference>
<evidence type="ECO:0000256" key="1">
    <source>
        <dbReference type="ARBA" id="ARBA00022603"/>
    </source>
</evidence>
<accession>A0A928V0X6</accession>
<gene>
    <name evidence="3" type="ORF">C4F49_14805</name>
</gene>
<comment type="caution">
    <text evidence="3">The sequence shown here is derived from an EMBL/GenBank/DDBJ whole genome shotgun (WGS) entry which is preliminary data.</text>
</comment>
<dbReference type="PIRSF" id="PIRSF004553">
    <property type="entry name" value="CHP00095"/>
    <property type="match status" value="1"/>
</dbReference>
<dbReference type="PANTHER" id="PTHR43542">
    <property type="entry name" value="METHYLTRANSFERASE"/>
    <property type="match status" value="1"/>
</dbReference>
<dbReference type="AlphaFoldDB" id="A0A928V0X6"/>
<dbReference type="CDD" id="cd02440">
    <property type="entry name" value="AdoMet_MTases"/>
    <property type="match status" value="1"/>
</dbReference>
<organism evidence="3 4">
    <name type="scientific">Sphingobacterium hungaricum</name>
    <dbReference type="NCBI Taxonomy" id="2082723"/>
    <lineage>
        <taxon>Bacteria</taxon>
        <taxon>Pseudomonadati</taxon>
        <taxon>Bacteroidota</taxon>
        <taxon>Sphingobacteriia</taxon>
        <taxon>Sphingobacteriales</taxon>
        <taxon>Sphingobacteriaceae</taxon>
        <taxon>Sphingobacterium</taxon>
    </lineage>
</organism>